<organism>
    <name type="scientific">Branchiostoma floridae</name>
    <name type="common">Florida lancelet</name>
    <name type="synonym">Amphioxus</name>
    <dbReference type="NCBI Taxonomy" id="7739"/>
    <lineage>
        <taxon>Eukaryota</taxon>
        <taxon>Metazoa</taxon>
        <taxon>Chordata</taxon>
        <taxon>Cephalochordata</taxon>
        <taxon>Leptocardii</taxon>
        <taxon>Amphioxiformes</taxon>
        <taxon>Branchiostomatidae</taxon>
        <taxon>Branchiostoma</taxon>
    </lineage>
</organism>
<evidence type="ECO:0000256" key="2">
    <source>
        <dbReference type="ARBA" id="ARBA00022475"/>
    </source>
</evidence>
<proteinExistence type="predicted"/>
<dbReference type="GO" id="GO:0004930">
    <property type="term" value="F:G protein-coupled receptor activity"/>
    <property type="evidence" value="ECO:0007669"/>
    <property type="project" value="UniProtKB-KW"/>
</dbReference>
<evidence type="ECO:0000256" key="10">
    <source>
        <dbReference type="SAM" id="Phobius"/>
    </source>
</evidence>
<evidence type="ECO:0000256" key="1">
    <source>
        <dbReference type="ARBA" id="ARBA00004651"/>
    </source>
</evidence>
<feature type="transmembrane region" description="Helical" evidence="10">
    <location>
        <begin position="163"/>
        <end position="188"/>
    </location>
</feature>
<feature type="domain" description="G-protein coupled receptors family 1 profile" evidence="11">
    <location>
        <begin position="24"/>
        <end position="362"/>
    </location>
</feature>
<dbReference type="InterPro" id="IPR017452">
    <property type="entry name" value="GPCR_Rhodpsn_7TM"/>
</dbReference>
<evidence type="ECO:0000256" key="4">
    <source>
        <dbReference type="ARBA" id="ARBA00022989"/>
    </source>
</evidence>
<feature type="transmembrane region" description="Helical" evidence="10">
    <location>
        <begin position="6"/>
        <end position="32"/>
    </location>
</feature>
<feature type="region of interest" description="Disordered" evidence="9">
    <location>
        <begin position="286"/>
        <end position="306"/>
    </location>
</feature>
<dbReference type="eggNOG" id="KOG3656">
    <property type="taxonomic scope" value="Eukaryota"/>
</dbReference>
<keyword evidence="6 10" id="KW-0472">Membrane</keyword>
<dbReference type="EMBL" id="GG666612">
    <property type="protein sequence ID" value="EEN49270.1"/>
    <property type="molecule type" value="Genomic_DNA"/>
</dbReference>
<dbReference type="PROSITE" id="PS50262">
    <property type="entry name" value="G_PROTEIN_RECEP_F1_2"/>
    <property type="match status" value="1"/>
</dbReference>
<dbReference type="Gene3D" id="1.20.1070.10">
    <property type="entry name" value="Rhodopsin 7-helix transmembrane proteins"/>
    <property type="match status" value="1"/>
</dbReference>
<feature type="transmembrane region" description="Helical" evidence="10">
    <location>
        <begin position="89"/>
        <end position="109"/>
    </location>
</feature>
<keyword evidence="4 10" id="KW-1133">Transmembrane helix</keyword>
<keyword evidence="8" id="KW-0807">Transducer</keyword>
<dbReference type="InterPro" id="IPR000276">
    <property type="entry name" value="GPCR_Rhodpsn"/>
</dbReference>
<keyword evidence="7" id="KW-0675">Receptor</keyword>
<evidence type="ECO:0000313" key="12">
    <source>
        <dbReference type="EMBL" id="EEN49270.1"/>
    </source>
</evidence>
<keyword evidence="5" id="KW-0297">G-protein coupled receptor</keyword>
<dbReference type="InParanoid" id="C3ZEW4"/>
<keyword evidence="2" id="KW-1003">Cell membrane</keyword>
<comment type="subcellular location">
    <subcellularLocation>
        <location evidence="1">Cell membrane</location>
        <topology evidence="1">Multi-pass membrane protein</topology>
    </subcellularLocation>
</comment>
<evidence type="ECO:0000256" key="6">
    <source>
        <dbReference type="ARBA" id="ARBA00023136"/>
    </source>
</evidence>
<gene>
    <name evidence="12" type="ORF">BRAFLDRAFT_87240</name>
</gene>
<feature type="transmembrane region" description="Helical" evidence="10">
    <location>
        <begin position="44"/>
        <end position="69"/>
    </location>
</feature>
<feature type="region of interest" description="Disordered" evidence="9">
    <location>
        <begin position="232"/>
        <end position="273"/>
    </location>
</feature>
<feature type="compositionally biased region" description="Low complexity" evidence="9">
    <location>
        <begin position="293"/>
        <end position="306"/>
    </location>
</feature>
<feature type="transmembrane region" description="Helical" evidence="10">
    <location>
        <begin position="318"/>
        <end position="337"/>
    </location>
</feature>
<dbReference type="PRINTS" id="PR00237">
    <property type="entry name" value="GPCRRHODOPSN"/>
</dbReference>
<evidence type="ECO:0000256" key="3">
    <source>
        <dbReference type="ARBA" id="ARBA00022692"/>
    </source>
</evidence>
<dbReference type="SUPFAM" id="SSF81321">
    <property type="entry name" value="Family A G protein-coupled receptor-like"/>
    <property type="match status" value="1"/>
</dbReference>
<evidence type="ECO:0000256" key="7">
    <source>
        <dbReference type="ARBA" id="ARBA00023170"/>
    </source>
</evidence>
<name>C3ZEW4_BRAFL</name>
<dbReference type="PANTHER" id="PTHR24228">
    <property type="entry name" value="B2 BRADYKININ RECEPTOR/ANGIOTENSIN II RECEPTOR"/>
    <property type="match status" value="1"/>
</dbReference>
<dbReference type="Pfam" id="PF00001">
    <property type="entry name" value="7tm_1"/>
    <property type="match status" value="1"/>
</dbReference>
<dbReference type="CDD" id="cd00637">
    <property type="entry name" value="7tm_classA_rhodopsin-like"/>
    <property type="match status" value="1"/>
</dbReference>
<keyword evidence="3 10" id="KW-0812">Transmembrane</keyword>
<sequence>MVIRIVVYSTAIVTEVIIVVSIPGCLLTIVTISTRPNLRNLVNVPLVSLSCADLLFAICGPALWIYHYLHPQWEPPGALCWFEAYTTPALFAVSIGHMLCIALQRYFNVCTYSTCLKSTRVLIAMLSLTWLLPFAFLLPLSVLSETKVDPKTKRCGTAGSTYLWAKIIPAIFVYITPYVASFVCYALIQMHVRKSMNRVKAHAGHDSNRLAVQFSSGKGGGVRVNLNDAVPSTSTVQTTHASRNADDGGVWMGYDRSSSSDDEQNVEEQNKPDKTKVFVLVAPASDQPRTDNNQHASQGSSSQNNAAERQITKMMMTLFAVFTACCLPMILMVLFYNKVPSEALMVASTLMALNGALNPIVYGLMNKNIRQGYKHIWNSILNYVT</sequence>
<reference evidence="12" key="1">
    <citation type="journal article" date="2008" name="Nature">
        <title>The amphioxus genome and the evolution of the chordate karyotype.</title>
        <authorList>
            <consortium name="US DOE Joint Genome Institute (JGI-PGF)"/>
            <person name="Putnam N.H."/>
            <person name="Butts T."/>
            <person name="Ferrier D.E.K."/>
            <person name="Furlong R.F."/>
            <person name="Hellsten U."/>
            <person name="Kawashima T."/>
            <person name="Robinson-Rechavi M."/>
            <person name="Shoguchi E."/>
            <person name="Terry A."/>
            <person name="Yu J.-K."/>
            <person name="Benito-Gutierrez E.L."/>
            <person name="Dubchak I."/>
            <person name="Garcia-Fernandez J."/>
            <person name="Gibson-Brown J.J."/>
            <person name="Grigoriev I.V."/>
            <person name="Horton A.C."/>
            <person name="de Jong P.J."/>
            <person name="Jurka J."/>
            <person name="Kapitonov V.V."/>
            <person name="Kohara Y."/>
            <person name="Kuroki Y."/>
            <person name="Lindquist E."/>
            <person name="Lucas S."/>
            <person name="Osoegawa K."/>
            <person name="Pennacchio L.A."/>
            <person name="Salamov A.A."/>
            <person name="Satou Y."/>
            <person name="Sauka-Spengler T."/>
            <person name="Schmutz J."/>
            <person name="Shin-I T."/>
            <person name="Toyoda A."/>
            <person name="Bronner-Fraser M."/>
            <person name="Fujiyama A."/>
            <person name="Holland L.Z."/>
            <person name="Holland P.W.H."/>
            <person name="Satoh N."/>
            <person name="Rokhsar D.S."/>
        </authorList>
    </citation>
    <scope>NUCLEOTIDE SEQUENCE [LARGE SCALE GENOMIC DNA]</scope>
    <source>
        <strain evidence="12">S238N-H82</strain>
        <tissue evidence="12">Testes</tissue>
    </source>
</reference>
<accession>C3ZEW4</accession>
<evidence type="ECO:0000256" key="9">
    <source>
        <dbReference type="SAM" id="MobiDB-lite"/>
    </source>
</evidence>
<evidence type="ECO:0000259" key="11">
    <source>
        <dbReference type="PROSITE" id="PS50262"/>
    </source>
</evidence>
<dbReference type="PANTHER" id="PTHR24228:SF72">
    <property type="entry name" value="G-PROTEIN COUPLED RECEPTORS FAMILY 1 PROFILE DOMAIN-CONTAINING PROTEIN"/>
    <property type="match status" value="1"/>
</dbReference>
<feature type="transmembrane region" description="Helical" evidence="10">
    <location>
        <begin position="343"/>
        <end position="365"/>
    </location>
</feature>
<evidence type="ECO:0000256" key="5">
    <source>
        <dbReference type="ARBA" id="ARBA00023040"/>
    </source>
</evidence>
<feature type="transmembrane region" description="Helical" evidence="10">
    <location>
        <begin position="121"/>
        <end position="143"/>
    </location>
</feature>
<feature type="compositionally biased region" description="Polar residues" evidence="9">
    <location>
        <begin position="232"/>
        <end position="242"/>
    </location>
</feature>
<protein>
    <recommendedName>
        <fullName evidence="11">G-protein coupled receptors family 1 profile domain-containing protein</fullName>
    </recommendedName>
</protein>
<evidence type="ECO:0000256" key="8">
    <source>
        <dbReference type="ARBA" id="ARBA00023224"/>
    </source>
</evidence>
<dbReference type="AlphaFoldDB" id="C3ZEW4"/>
<dbReference type="GO" id="GO:0005886">
    <property type="term" value="C:plasma membrane"/>
    <property type="evidence" value="ECO:0007669"/>
    <property type="project" value="UniProtKB-SubCell"/>
</dbReference>